<dbReference type="EMBL" id="OY731400">
    <property type="protein sequence ID" value="CAJ1939208.1"/>
    <property type="molecule type" value="Genomic_DNA"/>
</dbReference>
<reference evidence="2" key="1">
    <citation type="submission" date="2023-10" db="EMBL/GenBank/DDBJ databases">
        <authorList>
            <person name="Domelevo Entfellner J.-B."/>
        </authorList>
    </citation>
    <scope>NUCLEOTIDE SEQUENCE</scope>
</reference>
<organism evidence="2 3">
    <name type="scientific">Sphenostylis stenocarpa</name>
    <dbReference type="NCBI Taxonomy" id="92480"/>
    <lineage>
        <taxon>Eukaryota</taxon>
        <taxon>Viridiplantae</taxon>
        <taxon>Streptophyta</taxon>
        <taxon>Embryophyta</taxon>
        <taxon>Tracheophyta</taxon>
        <taxon>Spermatophyta</taxon>
        <taxon>Magnoliopsida</taxon>
        <taxon>eudicotyledons</taxon>
        <taxon>Gunneridae</taxon>
        <taxon>Pentapetalae</taxon>
        <taxon>rosids</taxon>
        <taxon>fabids</taxon>
        <taxon>Fabales</taxon>
        <taxon>Fabaceae</taxon>
        <taxon>Papilionoideae</taxon>
        <taxon>50 kb inversion clade</taxon>
        <taxon>NPAAA clade</taxon>
        <taxon>indigoferoid/millettioid clade</taxon>
        <taxon>Phaseoleae</taxon>
        <taxon>Sphenostylis</taxon>
    </lineage>
</organism>
<feature type="compositionally biased region" description="Basic residues" evidence="1">
    <location>
        <begin position="44"/>
        <end position="55"/>
    </location>
</feature>
<name>A0AA86VFC6_9FABA</name>
<accession>A0AA86VFC6</accession>
<dbReference type="Gramene" id="rna-AYBTSS11_LOCUS9005">
    <property type="protein sequence ID" value="CAJ1939208.1"/>
    <property type="gene ID" value="gene-AYBTSS11_LOCUS9005"/>
</dbReference>
<feature type="region of interest" description="Disordered" evidence="1">
    <location>
        <begin position="1"/>
        <end position="55"/>
    </location>
</feature>
<evidence type="ECO:0000313" key="3">
    <source>
        <dbReference type="Proteomes" id="UP001189624"/>
    </source>
</evidence>
<feature type="compositionally biased region" description="Polar residues" evidence="1">
    <location>
        <begin position="20"/>
        <end position="30"/>
    </location>
</feature>
<keyword evidence="3" id="KW-1185">Reference proteome</keyword>
<proteinExistence type="predicted"/>
<protein>
    <submittedName>
        <fullName evidence="2">Uncharacterized protein</fullName>
    </submittedName>
</protein>
<evidence type="ECO:0000313" key="2">
    <source>
        <dbReference type="EMBL" id="CAJ1939208.1"/>
    </source>
</evidence>
<evidence type="ECO:0000256" key="1">
    <source>
        <dbReference type="SAM" id="MobiDB-lite"/>
    </source>
</evidence>
<gene>
    <name evidence="2" type="ORF">AYBTSS11_LOCUS9005</name>
</gene>
<dbReference type="Proteomes" id="UP001189624">
    <property type="component" value="Chromosome 3"/>
</dbReference>
<sequence>MEEDHDPIRLPRNRKCPSPELTNYANNNNKTSKELKRLASSKNKFNRKMKNSNDR</sequence>
<dbReference type="AlphaFoldDB" id="A0AA86VFC6"/>